<dbReference type="OrthoDB" id="3170096at2"/>
<dbReference type="PANTHER" id="PTHR44688">
    <property type="entry name" value="DNA-BINDING TRANSCRIPTIONAL ACTIVATOR DEVR_DOSR"/>
    <property type="match status" value="1"/>
</dbReference>
<dbReference type="PRINTS" id="PR00038">
    <property type="entry name" value="HTHLUXR"/>
</dbReference>
<dbReference type="InterPro" id="IPR036388">
    <property type="entry name" value="WH-like_DNA-bd_sf"/>
</dbReference>
<feature type="domain" description="HTH luxR-type" evidence="5">
    <location>
        <begin position="401"/>
        <end position="466"/>
    </location>
</feature>
<dbReference type="PANTHER" id="PTHR44688:SF16">
    <property type="entry name" value="DNA-BINDING TRANSCRIPTIONAL ACTIVATOR DEVR_DOSR"/>
    <property type="match status" value="1"/>
</dbReference>
<evidence type="ECO:0000313" key="7">
    <source>
        <dbReference type="Proteomes" id="UP000278632"/>
    </source>
</evidence>
<keyword evidence="4" id="KW-0472">Membrane</keyword>
<name>A0A3N0B9F6_9ACTN</name>
<feature type="transmembrane region" description="Helical" evidence="4">
    <location>
        <begin position="279"/>
        <end position="300"/>
    </location>
</feature>
<gene>
    <name evidence="6" type="ORF">DMP08_06775</name>
</gene>
<dbReference type="PROSITE" id="PS50043">
    <property type="entry name" value="HTH_LUXR_2"/>
    <property type="match status" value="1"/>
</dbReference>
<accession>A0A3N0B9F6</accession>
<proteinExistence type="predicted"/>
<feature type="transmembrane region" description="Helical" evidence="4">
    <location>
        <begin position="159"/>
        <end position="180"/>
    </location>
</feature>
<evidence type="ECO:0000313" key="6">
    <source>
        <dbReference type="EMBL" id="RNL43932.1"/>
    </source>
</evidence>
<dbReference type="SMART" id="SM00421">
    <property type="entry name" value="HTH_LUXR"/>
    <property type="match status" value="1"/>
</dbReference>
<dbReference type="Gene3D" id="1.10.10.10">
    <property type="entry name" value="Winged helix-like DNA-binding domain superfamily/Winged helix DNA-binding domain"/>
    <property type="match status" value="1"/>
</dbReference>
<feature type="transmembrane region" description="Helical" evidence="4">
    <location>
        <begin position="77"/>
        <end position="96"/>
    </location>
</feature>
<dbReference type="GO" id="GO:0003677">
    <property type="term" value="F:DNA binding"/>
    <property type="evidence" value="ECO:0007669"/>
    <property type="project" value="UniProtKB-KW"/>
</dbReference>
<dbReference type="Proteomes" id="UP000278632">
    <property type="component" value="Unassembled WGS sequence"/>
</dbReference>
<feature type="transmembrane region" description="Helical" evidence="4">
    <location>
        <begin position="45"/>
        <end position="65"/>
    </location>
</feature>
<reference evidence="7" key="1">
    <citation type="submission" date="2018-05" db="EMBL/GenBank/DDBJ databases">
        <title>Genome Sequencing of selected type strains of the family Eggerthellaceae.</title>
        <authorList>
            <person name="Danylec N."/>
            <person name="Stoll D.A."/>
            <person name="Doetsch A."/>
            <person name="Huch M."/>
        </authorList>
    </citation>
    <scope>NUCLEOTIDE SEQUENCE [LARGE SCALE GENOMIC DNA]</scope>
    <source>
        <strain evidence="7">DSM 16106</strain>
    </source>
</reference>
<feature type="transmembrane region" description="Helical" evidence="4">
    <location>
        <begin position="343"/>
        <end position="365"/>
    </location>
</feature>
<evidence type="ECO:0000256" key="4">
    <source>
        <dbReference type="SAM" id="Phobius"/>
    </source>
</evidence>
<feature type="transmembrane region" description="Helical" evidence="4">
    <location>
        <begin position="135"/>
        <end position="153"/>
    </location>
</feature>
<dbReference type="SUPFAM" id="SSF46894">
    <property type="entry name" value="C-terminal effector domain of the bipartite response regulators"/>
    <property type="match status" value="1"/>
</dbReference>
<sequence>MEGERRKLLGMPFCFAGMGIFRAWTETLYANTSIAFPLQTSSFTGFTAFNTITAITLVVVAFGASKIAPLYGKSWPAPVAAICLIASTCCNFYSILDPETGLYLGIPAVVAGGVGIAFLILLWSELFGCLNPLRVALYYSGGIVVGSLILWLFKGLALPWLFVCACLVPIVSLACLKQAYSYLPDTERPHAAWGSFSLPWKPIAVVALYSFSYGLCEHVFEGPLGIHSGLGCVFAGVLVYACISLRRTAFQFSALCKIALLLIVFSLVPFGEFVPRGSFISSFCALGSYTLCLIVIMIILSNLVYRYGVNALWLFGIERAVRLASVQAGIGTRDLTSLVASPFTVDVALGVVVTLSVVFATKLLLSEKQLSSPWGAVLKETLEDDQNMPTERNRLGIKCQELAEQAALTQREEEILLLLAQKKKPADIERELFVANSTVKTHVKHIYQKLDVHSRKELFNLLGIENAG</sequence>
<evidence type="ECO:0000259" key="5">
    <source>
        <dbReference type="PROSITE" id="PS50043"/>
    </source>
</evidence>
<dbReference type="InterPro" id="IPR016032">
    <property type="entry name" value="Sig_transdc_resp-reg_C-effctor"/>
</dbReference>
<evidence type="ECO:0000256" key="3">
    <source>
        <dbReference type="ARBA" id="ARBA00023163"/>
    </source>
</evidence>
<protein>
    <submittedName>
        <fullName evidence="6">Helix-turn-helix transcriptional regulator</fullName>
    </submittedName>
</protein>
<feature type="transmembrane region" description="Helical" evidence="4">
    <location>
        <begin position="255"/>
        <end position="273"/>
    </location>
</feature>
<feature type="transmembrane region" description="Helical" evidence="4">
    <location>
        <begin position="7"/>
        <end position="25"/>
    </location>
</feature>
<keyword evidence="4" id="KW-1133">Transmembrane helix</keyword>
<dbReference type="CDD" id="cd06170">
    <property type="entry name" value="LuxR_C_like"/>
    <property type="match status" value="1"/>
</dbReference>
<dbReference type="InterPro" id="IPR000792">
    <property type="entry name" value="Tscrpt_reg_LuxR_C"/>
</dbReference>
<keyword evidence="1" id="KW-0805">Transcription regulation</keyword>
<dbReference type="Pfam" id="PF00196">
    <property type="entry name" value="GerE"/>
    <property type="match status" value="1"/>
</dbReference>
<dbReference type="RefSeq" id="WP_123192185.1">
    <property type="nucleotide sequence ID" value="NZ_QICD01000011.1"/>
</dbReference>
<dbReference type="EMBL" id="QICD01000011">
    <property type="protein sequence ID" value="RNL43932.1"/>
    <property type="molecule type" value="Genomic_DNA"/>
</dbReference>
<evidence type="ECO:0000256" key="1">
    <source>
        <dbReference type="ARBA" id="ARBA00023015"/>
    </source>
</evidence>
<organism evidence="6 7">
    <name type="scientific">Paraeggerthella hongkongensis</name>
    <dbReference type="NCBI Taxonomy" id="230658"/>
    <lineage>
        <taxon>Bacteria</taxon>
        <taxon>Bacillati</taxon>
        <taxon>Actinomycetota</taxon>
        <taxon>Coriobacteriia</taxon>
        <taxon>Eggerthellales</taxon>
        <taxon>Eggerthellaceae</taxon>
        <taxon>Paraeggerthella</taxon>
    </lineage>
</organism>
<keyword evidence="7" id="KW-1185">Reference proteome</keyword>
<comment type="caution">
    <text evidence="6">The sequence shown here is derived from an EMBL/GenBank/DDBJ whole genome shotgun (WGS) entry which is preliminary data.</text>
</comment>
<keyword evidence="3" id="KW-0804">Transcription</keyword>
<dbReference type="AlphaFoldDB" id="A0A3N0B9F6"/>
<keyword evidence="4" id="KW-0812">Transmembrane</keyword>
<feature type="transmembrane region" description="Helical" evidence="4">
    <location>
        <begin position="102"/>
        <end position="123"/>
    </location>
</feature>
<keyword evidence="2" id="KW-0238">DNA-binding</keyword>
<evidence type="ECO:0000256" key="2">
    <source>
        <dbReference type="ARBA" id="ARBA00023125"/>
    </source>
</evidence>
<feature type="transmembrane region" description="Helical" evidence="4">
    <location>
        <begin position="192"/>
        <end position="212"/>
    </location>
</feature>
<feature type="transmembrane region" description="Helical" evidence="4">
    <location>
        <begin position="224"/>
        <end position="243"/>
    </location>
</feature>
<dbReference type="GO" id="GO:0006355">
    <property type="term" value="P:regulation of DNA-templated transcription"/>
    <property type="evidence" value="ECO:0007669"/>
    <property type="project" value="InterPro"/>
</dbReference>